<dbReference type="InterPro" id="IPR029787">
    <property type="entry name" value="Nucleotide_cyclase"/>
</dbReference>
<dbReference type="EMBL" id="SNVV01000025">
    <property type="protein sequence ID" value="TDN46805.1"/>
    <property type="molecule type" value="Genomic_DNA"/>
</dbReference>
<organism evidence="5 6">
    <name type="scientific">Azoarcus indigens</name>
    <dbReference type="NCBI Taxonomy" id="29545"/>
    <lineage>
        <taxon>Bacteria</taxon>
        <taxon>Pseudomonadati</taxon>
        <taxon>Pseudomonadota</taxon>
        <taxon>Betaproteobacteria</taxon>
        <taxon>Rhodocyclales</taxon>
        <taxon>Zoogloeaceae</taxon>
        <taxon>Azoarcus</taxon>
    </lineage>
</organism>
<dbReference type="InterPro" id="IPR013656">
    <property type="entry name" value="PAS_4"/>
</dbReference>
<dbReference type="NCBIfam" id="TIGR00229">
    <property type="entry name" value="sensory_box"/>
    <property type="match status" value="2"/>
</dbReference>
<dbReference type="SUPFAM" id="SSF141868">
    <property type="entry name" value="EAL domain-like"/>
    <property type="match status" value="1"/>
</dbReference>
<evidence type="ECO:0000259" key="3">
    <source>
        <dbReference type="PROSITE" id="PS50883"/>
    </source>
</evidence>
<sequence>MCASRTHAATIPPSLPLAQAAELLRTATAVLRVENAAGRPLGELYASDLVAACARQLPPDTPVGLLLEEDSCTALERLTAGQRRLLAGIAAGTGSLGELAGAVAALAEHSLPEARAALFALRDGQLAPLAAPTLTAAEIAALASAGSPCALAATTGRAADAPWPSPADLRSDPEQHRCHAWPVLDDEGRNQGVLALLLPCAPAGEADEVGGTLLATLSSALLGLLQLGLSQLDTRRTLEASQRQLRALVDAIPDLIFFKDAEGIYRGCNSAFSRVAGRPAEEIIGSDDAALFGAETARGYRSHDRSTMQGRHVVVEEQCVCDAAGQAVAYETIKAPVVDADGRVLGIVGVARDVQYRREAETQLRLAASVFANSHDGILIVDKDGTVRDVNRAFTTLTGFEAAAVLGKPAQPLMLPVGDPAEYAEMIAAVQTTGAWQGELSARHRNGEACLRQISVSAVRNPQGEPTHYVTVFSDVTALKESQQRLEQLAHYDPLTRLPNRTLLHSRLDRLLASARAEGSMAVVGYLDLDGFKPINDKHGHHVGDRLLVQIADRLAAAVRDGDTVARLGGDEFILLLTGLASAEDVEQLLARILRAVAEPVHVGELTLHVSASLGATIFPDDDSPPDILLRHADQAMYRAKQLGRSTYHLFDAAQDQLAQANQALYKRIAAALEEQELCLHYQPKVGLRDGRVVGVEALIRWQHPVEGLLGPAHFLPTSEGTELSEAIDRWVVESALAQMAAWQVQGLEMAVSVNVSARTLQQPELPDWLGECLARHPQLAASGLTLEVLESAALADIGIVSANIARCAAHGVGFALDDFGTGYSSLTYLRRLPAKVLKIDRSFVAGMLGNPEDLAIVEGVLGLAGAFDRSVIAEGVETPAQGRALLALGCDTVQGFGIARPMPAAAVPAWVAGFALGPEWRPGWRGTTAAEAELRR</sequence>
<dbReference type="InterPro" id="IPR043128">
    <property type="entry name" value="Rev_trsase/Diguanyl_cyclase"/>
</dbReference>
<dbReference type="InterPro" id="IPR001633">
    <property type="entry name" value="EAL_dom"/>
</dbReference>
<feature type="domain" description="PAS" evidence="1">
    <location>
        <begin position="241"/>
        <end position="311"/>
    </location>
</feature>
<feature type="domain" description="PAC" evidence="2">
    <location>
        <begin position="313"/>
        <end position="366"/>
    </location>
</feature>
<dbReference type="InterPro" id="IPR000700">
    <property type="entry name" value="PAS-assoc_C"/>
</dbReference>
<dbReference type="RefSeq" id="WP_133594641.1">
    <property type="nucleotide sequence ID" value="NZ_SNVV01000025.1"/>
</dbReference>
<keyword evidence="6" id="KW-1185">Reference proteome</keyword>
<feature type="domain" description="GGDEF" evidence="4">
    <location>
        <begin position="520"/>
        <end position="653"/>
    </location>
</feature>
<dbReference type="OrthoDB" id="9813903at2"/>
<dbReference type="Pfam" id="PF08448">
    <property type="entry name" value="PAS_4"/>
    <property type="match status" value="2"/>
</dbReference>
<dbReference type="SMART" id="SM00052">
    <property type="entry name" value="EAL"/>
    <property type="match status" value="1"/>
</dbReference>
<feature type="domain" description="PAC" evidence="2">
    <location>
        <begin position="436"/>
        <end position="488"/>
    </location>
</feature>
<dbReference type="Gene3D" id="3.30.70.270">
    <property type="match status" value="1"/>
</dbReference>
<dbReference type="CDD" id="cd01948">
    <property type="entry name" value="EAL"/>
    <property type="match status" value="1"/>
</dbReference>
<name>A0A4R6DP72_9RHOO</name>
<dbReference type="InterPro" id="IPR000160">
    <property type="entry name" value="GGDEF_dom"/>
</dbReference>
<dbReference type="Gene3D" id="3.20.20.450">
    <property type="entry name" value="EAL domain"/>
    <property type="match status" value="1"/>
</dbReference>
<reference evidence="5 6" key="1">
    <citation type="submission" date="2019-03" db="EMBL/GenBank/DDBJ databases">
        <title>Genomic Encyclopedia of Type Strains, Phase IV (KMG-IV): sequencing the most valuable type-strain genomes for metagenomic binning, comparative biology and taxonomic classification.</title>
        <authorList>
            <person name="Goeker M."/>
        </authorList>
    </citation>
    <scope>NUCLEOTIDE SEQUENCE [LARGE SCALE GENOMIC DNA]</scope>
    <source>
        <strain evidence="5 6">DSM 12121</strain>
    </source>
</reference>
<dbReference type="InterPro" id="IPR052155">
    <property type="entry name" value="Biofilm_reg_signaling"/>
</dbReference>
<dbReference type="SMART" id="SM00267">
    <property type="entry name" value="GGDEF"/>
    <property type="match status" value="1"/>
</dbReference>
<comment type="caution">
    <text evidence="5">The sequence shown here is derived from an EMBL/GenBank/DDBJ whole genome shotgun (WGS) entry which is preliminary data.</text>
</comment>
<evidence type="ECO:0000259" key="2">
    <source>
        <dbReference type="PROSITE" id="PS50113"/>
    </source>
</evidence>
<dbReference type="Proteomes" id="UP000295129">
    <property type="component" value="Unassembled WGS sequence"/>
</dbReference>
<feature type="domain" description="PAS" evidence="1">
    <location>
        <begin position="360"/>
        <end position="408"/>
    </location>
</feature>
<dbReference type="PROSITE" id="PS50112">
    <property type="entry name" value="PAS"/>
    <property type="match status" value="2"/>
</dbReference>
<dbReference type="PROSITE" id="PS50113">
    <property type="entry name" value="PAC"/>
    <property type="match status" value="2"/>
</dbReference>
<dbReference type="PROSITE" id="PS50887">
    <property type="entry name" value="GGDEF"/>
    <property type="match status" value="1"/>
</dbReference>
<dbReference type="PROSITE" id="PS50883">
    <property type="entry name" value="EAL"/>
    <property type="match status" value="1"/>
</dbReference>
<dbReference type="SMART" id="SM00091">
    <property type="entry name" value="PAS"/>
    <property type="match status" value="2"/>
</dbReference>
<dbReference type="CDD" id="cd01949">
    <property type="entry name" value="GGDEF"/>
    <property type="match status" value="1"/>
</dbReference>
<evidence type="ECO:0000313" key="6">
    <source>
        <dbReference type="Proteomes" id="UP000295129"/>
    </source>
</evidence>
<protein>
    <submittedName>
        <fullName evidence="5">PAS domain S-box-containing protein/diguanylate cyclase (GGDEF)-like protein</fullName>
    </submittedName>
</protein>
<dbReference type="PANTHER" id="PTHR44757:SF2">
    <property type="entry name" value="BIOFILM ARCHITECTURE MAINTENANCE PROTEIN MBAA"/>
    <property type="match status" value="1"/>
</dbReference>
<dbReference type="Pfam" id="PF00563">
    <property type="entry name" value="EAL"/>
    <property type="match status" value="1"/>
</dbReference>
<evidence type="ECO:0000259" key="1">
    <source>
        <dbReference type="PROSITE" id="PS50112"/>
    </source>
</evidence>
<dbReference type="NCBIfam" id="TIGR00254">
    <property type="entry name" value="GGDEF"/>
    <property type="match status" value="1"/>
</dbReference>
<accession>A0A4R6DP72</accession>
<dbReference type="InterPro" id="IPR000014">
    <property type="entry name" value="PAS"/>
</dbReference>
<proteinExistence type="predicted"/>
<dbReference type="InterPro" id="IPR035965">
    <property type="entry name" value="PAS-like_dom_sf"/>
</dbReference>
<feature type="domain" description="EAL" evidence="3">
    <location>
        <begin position="662"/>
        <end position="916"/>
    </location>
</feature>
<dbReference type="Gene3D" id="3.30.450.20">
    <property type="entry name" value="PAS domain"/>
    <property type="match status" value="2"/>
</dbReference>
<dbReference type="PANTHER" id="PTHR44757">
    <property type="entry name" value="DIGUANYLATE CYCLASE DGCP"/>
    <property type="match status" value="1"/>
</dbReference>
<dbReference type="AlphaFoldDB" id="A0A4R6DP72"/>
<dbReference type="Pfam" id="PF00990">
    <property type="entry name" value="GGDEF"/>
    <property type="match status" value="1"/>
</dbReference>
<gene>
    <name evidence="5" type="ORF">C7389_12547</name>
</gene>
<evidence type="ECO:0000313" key="5">
    <source>
        <dbReference type="EMBL" id="TDN46805.1"/>
    </source>
</evidence>
<dbReference type="SUPFAM" id="SSF55785">
    <property type="entry name" value="PYP-like sensor domain (PAS domain)"/>
    <property type="match status" value="2"/>
</dbReference>
<dbReference type="InterPro" id="IPR035919">
    <property type="entry name" value="EAL_sf"/>
</dbReference>
<dbReference type="SUPFAM" id="SSF55073">
    <property type="entry name" value="Nucleotide cyclase"/>
    <property type="match status" value="1"/>
</dbReference>
<evidence type="ECO:0000259" key="4">
    <source>
        <dbReference type="PROSITE" id="PS50887"/>
    </source>
</evidence>
<dbReference type="CDD" id="cd00130">
    <property type="entry name" value="PAS"/>
    <property type="match status" value="2"/>
</dbReference>